<name>A0A9D1GVT1_9ACTN</name>
<dbReference type="InterPro" id="IPR017195">
    <property type="entry name" value="ABC_thiamin-permease_prd"/>
</dbReference>
<dbReference type="Pfam" id="PF09819">
    <property type="entry name" value="ABC_cobalt"/>
    <property type="match status" value="1"/>
</dbReference>
<organism evidence="2 3">
    <name type="scientific">Candidatus Avipropionibacterium avicola</name>
    <dbReference type="NCBI Taxonomy" id="2840701"/>
    <lineage>
        <taxon>Bacteria</taxon>
        <taxon>Bacillati</taxon>
        <taxon>Actinomycetota</taxon>
        <taxon>Actinomycetes</taxon>
        <taxon>Propionibacteriales</taxon>
        <taxon>Propionibacteriaceae</taxon>
        <taxon>Propionibacteriaceae incertae sedis</taxon>
        <taxon>Candidatus Avipropionibacterium</taxon>
    </lineage>
</organism>
<evidence type="ECO:0000313" key="3">
    <source>
        <dbReference type="Proteomes" id="UP000886842"/>
    </source>
</evidence>
<reference evidence="2" key="2">
    <citation type="journal article" date="2021" name="PeerJ">
        <title>Extensive microbial diversity within the chicken gut microbiome revealed by metagenomics and culture.</title>
        <authorList>
            <person name="Gilroy R."/>
            <person name="Ravi A."/>
            <person name="Getino M."/>
            <person name="Pursley I."/>
            <person name="Horton D.L."/>
            <person name="Alikhan N.F."/>
            <person name="Baker D."/>
            <person name="Gharbi K."/>
            <person name="Hall N."/>
            <person name="Watson M."/>
            <person name="Adriaenssens E.M."/>
            <person name="Foster-Nyarko E."/>
            <person name="Jarju S."/>
            <person name="Secka A."/>
            <person name="Antonio M."/>
            <person name="Oren A."/>
            <person name="Chaudhuri R.R."/>
            <person name="La Ragione R."/>
            <person name="Hildebrand F."/>
            <person name="Pallen M.J."/>
        </authorList>
    </citation>
    <scope>NUCLEOTIDE SEQUENCE</scope>
    <source>
        <strain evidence="2">ChiGjej1B1-24693</strain>
    </source>
</reference>
<keyword evidence="1" id="KW-0812">Transmembrane</keyword>
<feature type="transmembrane region" description="Helical" evidence="1">
    <location>
        <begin position="21"/>
        <end position="43"/>
    </location>
</feature>
<keyword evidence="1" id="KW-0472">Membrane</keyword>
<feature type="transmembrane region" description="Helical" evidence="1">
    <location>
        <begin position="159"/>
        <end position="187"/>
    </location>
</feature>
<dbReference type="EMBL" id="DVLP01000029">
    <property type="protein sequence ID" value="HIT74137.1"/>
    <property type="molecule type" value="Genomic_DNA"/>
</dbReference>
<feature type="transmembrane region" description="Helical" evidence="1">
    <location>
        <begin position="49"/>
        <end position="71"/>
    </location>
</feature>
<protein>
    <submittedName>
        <fullName evidence="2">ECF transporter S component</fullName>
    </submittedName>
</protein>
<accession>A0A9D1GVT1</accession>
<evidence type="ECO:0000256" key="1">
    <source>
        <dbReference type="SAM" id="Phobius"/>
    </source>
</evidence>
<feature type="transmembrane region" description="Helical" evidence="1">
    <location>
        <begin position="133"/>
        <end position="153"/>
    </location>
</feature>
<proteinExistence type="predicted"/>
<dbReference type="PIRSF" id="PIRSF037394">
    <property type="entry name" value="ABC_thiamine-permease_YkoE_prd"/>
    <property type="match status" value="1"/>
</dbReference>
<reference evidence="2" key="1">
    <citation type="submission" date="2020-10" db="EMBL/GenBank/DDBJ databases">
        <authorList>
            <person name="Gilroy R."/>
        </authorList>
    </citation>
    <scope>NUCLEOTIDE SEQUENCE</scope>
    <source>
        <strain evidence="2">ChiGjej1B1-24693</strain>
    </source>
</reference>
<keyword evidence="1" id="KW-1133">Transmembrane helix</keyword>
<sequence>MHTSTSTRTHETTRRTSLFRWRTVDLVSVAMLGVAIGLVFWGWSQLYHVISAVATVAFPPIAGLLTGPWLLGGVVGALVVRKPGAAMATEVVAASVEALLGNGWGLSNLVVGAIQGAGVEIVLAVLLFHRFGVLAAMAAAAASAVLGGLYSWAFYYTDWAAAAVVAYLALFVVSGVLTSGLLGWLLVRGLARTGVLDAFEVGRELADRQAA</sequence>
<dbReference type="AlphaFoldDB" id="A0A9D1GVT1"/>
<comment type="caution">
    <text evidence="2">The sequence shown here is derived from an EMBL/GenBank/DDBJ whole genome shotgun (WGS) entry which is preliminary data.</text>
</comment>
<dbReference type="Proteomes" id="UP000886842">
    <property type="component" value="Unassembled WGS sequence"/>
</dbReference>
<evidence type="ECO:0000313" key="2">
    <source>
        <dbReference type="EMBL" id="HIT74137.1"/>
    </source>
</evidence>
<gene>
    <name evidence="2" type="ORF">IAA98_00955</name>
</gene>